<dbReference type="RefSeq" id="XP_005791857.1">
    <property type="nucleotide sequence ID" value="XM_005791800.1"/>
</dbReference>
<dbReference type="InterPro" id="IPR044862">
    <property type="entry name" value="Pro_4_hyd_alph_FE2OG_OXY"/>
</dbReference>
<accession>A0A0D3KUJ3</accession>
<evidence type="ECO:0000256" key="1">
    <source>
        <dbReference type="ARBA" id="ARBA00001961"/>
    </source>
</evidence>
<sequence>MCVLHVIPPLLGLTAGPATPSRRADIDSLAARAAAAMRDGFAHVEQGWLSGDELVESRETMVRVLADIPQAGDDLDSIQTDLLEPAFRAQLADAAALPFGNLLVQLDELRGGLARHSSRSLLGGGGFHLMRYPPGAKFMRHRDEEPAMSEPRRNSISFLLYLTPDDWSAADGGSLVVYDASAAPRELPPTAGSLVIYDSTIEHEVQATRRERHLISGRFRESDADWSRRRQEEAEARRGSIR</sequence>
<keyword evidence="3" id="KW-0847">Vitamin C</keyword>
<dbReference type="Proteomes" id="UP000013827">
    <property type="component" value="Unassembled WGS sequence"/>
</dbReference>
<keyword evidence="4" id="KW-0223">Dioxygenase</keyword>
<reference evidence="8" key="2">
    <citation type="submission" date="2024-10" db="UniProtKB">
        <authorList>
            <consortium name="EnsemblProtists"/>
        </authorList>
    </citation>
    <scope>IDENTIFICATION</scope>
</reference>
<evidence type="ECO:0000256" key="2">
    <source>
        <dbReference type="ARBA" id="ARBA00022723"/>
    </source>
</evidence>
<dbReference type="GO" id="GO:0071456">
    <property type="term" value="P:cellular response to hypoxia"/>
    <property type="evidence" value="ECO:0007669"/>
    <property type="project" value="TreeGrafter"/>
</dbReference>
<dbReference type="PANTHER" id="PTHR12907">
    <property type="entry name" value="EGL NINE HOMOLOG-RELATED"/>
    <property type="match status" value="1"/>
</dbReference>
<keyword evidence="2" id="KW-0479">Metal-binding</keyword>
<evidence type="ECO:0000256" key="5">
    <source>
        <dbReference type="ARBA" id="ARBA00023002"/>
    </source>
</evidence>
<proteinExistence type="predicted"/>
<keyword evidence="5" id="KW-0560">Oxidoreductase</keyword>
<dbReference type="Pfam" id="PF13640">
    <property type="entry name" value="2OG-FeII_Oxy_3"/>
    <property type="match status" value="1"/>
</dbReference>
<dbReference type="AlphaFoldDB" id="A0A0D3KUJ3"/>
<dbReference type="GO" id="GO:0031543">
    <property type="term" value="F:peptidyl-proline dioxygenase activity"/>
    <property type="evidence" value="ECO:0007669"/>
    <property type="project" value="TreeGrafter"/>
</dbReference>
<organism evidence="8 9">
    <name type="scientific">Emiliania huxleyi (strain CCMP1516)</name>
    <dbReference type="NCBI Taxonomy" id="280463"/>
    <lineage>
        <taxon>Eukaryota</taxon>
        <taxon>Haptista</taxon>
        <taxon>Haptophyta</taxon>
        <taxon>Prymnesiophyceae</taxon>
        <taxon>Isochrysidales</taxon>
        <taxon>Noelaerhabdaceae</taxon>
        <taxon>Emiliania</taxon>
    </lineage>
</organism>
<evidence type="ECO:0000313" key="9">
    <source>
        <dbReference type="Proteomes" id="UP000013827"/>
    </source>
</evidence>
<dbReference type="GO" id="GO:0008198">
    <property type="term" value="F:ferrous iron binding"/>
    <property type="evidence" value="ECO:0007669"/>
    <property type="project" value="TreeGrafter"/>
</dbReference>
<keyword evidence="6" id="KW-0408">Iron</keyword>
<protein>
    <recommendedName>
        <fullName evidence="7">Fe2OG dioxygenase domain-containing protein</fullName>
    </recommendedName>
</protein>
<comment type="cofactor">
    <cofactor evidence="1">
        <name>L-ascorbate</name>
        <dbReference type="ChEBI" id="CHEBI:38290"/>
    </cofactor>
</comment>
<dbReference type="EnsemblProtists" id="EOD39428">
    <property type="protein sequence ID" value="EOD39428"/>
    <property type="gene ID" value="EMIHUDRAFT_351388"/>
</dbReference>
<dbReference type="PANTHER" id="PTHR12907:SF26">
    <property type="entry name" value="HIF PROLYL HYDROXYLASE, ISOFORM C"/>
    <property type="match status" value="1"/>
</dbReference>
<dbReference type="InterPro" id="IPR006620">
    <property type="entry name" value="Pro_4_hyd_alph"/>
</dbReference>
<dbReference type="STRING" id="2903.R1DVG4"/>
<dbReference type="SMART" id="SM00702">
    <property type="entry name" value="P4Hc"/>
    <property type="match status" value="1"/>
</dbReference>
<name>A0A0D3KUJ3_EMIH1</name>
<dbReference type="GO" id="GO:0031418">
    <property type="term" value="F:L-ascorbic acid binding"/>
    <property type="evidence" value="ECO:0007669"/>
    <property type="project" value="UniProtKB-KW"/>
</dbReference>
<evidence type="ECO:0000256" key="4">
    <source>
        <dbReference type="ARBA" id="ARBA00022964"/>
    </source>
</evidence>
<keyword evidence="9" id="KW-1185">Reference proteome</keyword>
<dbReference type="PROSITE" id="PS51471">
    <property type="entry name" value="FE2OG_OXY"/>
    <property type="match status" value="1"/>
</dbReference>
<reference evidence="9" key="1">
    <citation type="journal article" date="2013" name="Nature">
        <title>Pan genome of the phytoplankton Emiliania underpins its global distribution.</title>
        <authorList>
            <person name="Read B.A."/>
            <person name="Kegel J."/>
            <person name="Klute M.J."/>
            <person name="Kuo A."/>
            <person name="Lefebvre S.C."/>
            <person name="Maumus F."/>
            <person name="Mayer C."/>
            <person name="Miller J."/>
            <person name="Monier A."/>
            <person name="Salamov A."/>
            <person name="Young J."/>
            <person name="Aguilar M."/>
            <person name="Claverie J.M."/>
            <person name="Frickenhaus S."/>
            <person name="Gonzalez K."/>
            <person name="Herman E.K."/>
            <person name="Lin Y.C."/>
            <person name="Napier J."/>
            <person name="Ogata H."/>
            <person name="Sarno A.F."/>
            <person name="Shmutz J."/>
            <person name="Schroeder D."/>
            <person name="de Vargas C."/>
            <person name="Verret F."/>
            <person name="von Dassow P."/>
            <person name="Valentin K."/>
            <person name="Van de Peer Y."/>
            <person name="Wheeler G."/>
            <person name="Dacks J.B."/>
            <person name="Delwiche C.F."/>
            <person name="Dyhrman S.T."/>
            <person name="Glockner G."/>
            <person name="John U."/>
            <person name="Richards T."/>
            <person name="Worden A.Z."/>
            <person name="Zhang X."/>
            <person name="Grigoriev I.V."/>
            <person name="Allen A.E."/>
            <person name="Bidle K."/>
            <person name="Borodovsky M."/>
            <person name="Bowler C."/>
            <person name="Brownlee C."/>
            <person name="Cock J.M."/>
            <person name="Elias M."/>
            <person name="Gladyshev V.N."/>
            <person name="Groth M."/>
            <person name="Guda C."/>
            <person name="Hadaegh A."/>
            <person name="Iglesias-Rodriguez M.D."/>
            <person name="Jenkins J."/>
            <person name="Jones B.M."/>
            <person name="Lawson T."/>
            <person name="Leese F."/>
            <person name="Lindquist E."/>
            <person name="Lobanov A."/>
            <person name="Lomsadze A."/>
            <person name="Malik S.B."/>
            <person name="Marsh M.E."/>
            <person name="Mackinder L."/>
            <person name="Mock T."/>
            <person name="Mueller-Roeber B."/>
            <person name="Pagarete A."/>
            <person name="Parker M."/>
            <person name="Probert I."/>
            <person name="Quesneville H."/>
            <person name="Raines C."/>
            <person name="Rensing S.A."/>
            <person name="Riano-Pachon D.M."/>
            <person name="Richier S."/>
            <person name="Rokitta S."/>
            <person name="Shiraiwa Y."/>
            <person name="Soanes D.M."/>
            <person name="van der Giezen M."/>
            <person name="Wahlund T.M."/>
            <person name="Williams B."/>
            <person name="Wilson W."/>
            <person name="Wolfe G."/>
            <person name="Wurch L.L."/>
        </authorList>
    </citation>
    <scope>NUCLEOTIDE SEQUENCE</scope>
</reference>
<evidence type="ECO:0000313" key="8">
    <source>
        <dbReference type="EnsemblProtists" id="EOD39428"/>
    </source>
</evidence>
<dbReference type="GeneID" id="17284699"/>
<feature type="domain" description="Fe2OG dioxygenase" evidence="7">
    <location>
        <begin position="117"/>
        <end position="221"/>
    </location>
</feature>
<dbReference type="InterPro" id="IPR051559">
    <property type="entry name" value="HIF_prolyl_hydroxylases"/>
</dbReference>
<evidence type="ECO:0000256" key="3">
    <source>
        <dbReference type="ARBA" id="ARBA00022896"/>
    </source>
</evidence>
<evidence type="ECO:0000256" key="6">
    <source>
        <dbReference type="ARBA" id="ARBA00023004"/>
    </source>
</evidence>
<dbReference type="Gene3D" id="2.60.120.620">
    <property type="entry name" value="q2cbj1_9rhob like domain"/>
    <property type="match status" value="1"/>
</dbReference>
<dbReference type="KEGG" id="ehx:EMIHUDRAFT_351388"/>
<dbReference type="HOGENOM" id="CLU_1149008_0_0_1"/>
<dbReference type="InterPro" id="IPR005123">
    <property type="entry name" value="Oxoglu/Fe-dep_dioxygenase_dom"/>
</dbReference>
<evidence type="ECO:0000259" key="7">
    <source>
        <dbReference type="PROSITE" id="PS51471"/>
    </source>
</evidence>
<dbReference type="PaxDb" id="2903-EOD39428"/>